<dbReference type="InterPro" id="IPR011009">
    <property type="entry name" value="Kinase-like_dom_sf"/>
</dbReference>
<feature type="compositionally biased region" description="Gly residues" evidence="1">
    <location>
        <begin position="203"/>
        <end position="214"/>
    </location>
</feature>
<dbReference type="Gene3D" id="1.10.510.10">
    <property type="entry name" value="Transferase(Phosphotransferase) domain 1"/>
    <property type="match status" value="1"/>
</dbReference>
<evidence type="ECO:0000259" key="3">
    <source>
        <dbReference type="PROSITE" id="PS50011"/>
    </source>
</evidence>
<dbReference type="SMART" id="SM00220">
    <property type="entry name" value="S_TKc"/>
    <property type="match status" value="1"/>
</dbReference>
<organism evidence="4 5">
    <name type="scientific">Chlamydomonas schloesseri</name>
    <dbReference type="NCBI Taxonomy" id="2026947"/>
    <lineage>
        <taxon>Eukaryota</taxon>
        <taxon>Viridiplantae</taxon>
        <taxon>Chlorophyta</taxon>
        <taxon>core chlorophytes</taxon>
        <taxon>Chlorophyceae</taxon>
        <taxon>CS clade</taxon>
        <taxon>Chlamydomonadales</taxon>
        <taxon>Chlamydomonadaceae</taxon>
        <taxon>Chlamydomonas</taxon>
    </lineage>
</organism>
<dbReference type="PANTHER" id="PTHR44329">
    <property type="entry name" value="SERINE/THREONINE-PROTEIN KINASE TNNI3K-RELATED"/>
    <property type="match status" value="1"/>
</dbReference>
<dbReference type="Proteomes" id="UP000613740">
    <property type="component" value="Unassembled WGS sequence"/>
</dbReference>
<protein>
    <recommendedName>
        <fullName evidence="3">Protein kinase domain-containing protein</fullName>
    </recommendedName>
</protein>
<dbReference type="PROSITE" id="PS50011">
    <property type="entry name" value="PROTEIN_KINASE_DOM"/>
    <property type="match status" value="1"/>
</dbReference>
<feature type="domain" description="Protein kinase" evidence="3">
    <location>
        <begin position="454"/>
        <end position="728"/>
    </location>
</feature>
<dbReference type="CDD" id="cd13999">
    <property type="entry name" value="STKc_MAP3K-like"/>
    <property type="match status" value="1"/>
</dbReference>
<keyword evidence="2" id="KW-0812">Transmembrane</keyword>
<feature type="compositionally biased region" description="Basic and acidic residues" evidence="1">
    <location>
        <begin position="339"/>
        <end position="352"/>
    </location>
</feature>
<dbReference type="InterPro" id="IPR000719">
    <property type="entry name" value="Prot_kinase_dom"/>
</dbReference>
<keyword evidence="2" id="KW-1133">Transmembrane helix</keyword>
<evidence type="ECO:0000313" key="4">
    <source>
        <dbReference type="EMBL" id="KAG2437673.1"/>
    </source>
</evidence>
<dbReference type="SUPFAM" id="SSF56112">
    <property type="entry name" value="Protein kinase-like (PK-like)"/>
    <property type="match status" value="1"/>
</dbReference>
<dbReference type="InterPro" id="IPR001245">
    <property type="entry name" value="Ser-Thr/Tyr_kinase_cat_dom"/>
</dbReference>
<dbReference type="InterPro" id="IPR051681">
    <property type="entry name" value="Ser/Thr_Kinases-Pseudokinases"/>
</dbReference>
<feature type="region of interest" description="Disordered" evidence="1">
    <location>
        <begin position="335"/>
        <end position="359"/>
    </location>
</feature>
<dbReference type="PANTHER" id="PTHR44329:SF214">
    <property type="entry name" value="PROTEIN KINASE DOMAIN-CONTAINING PROTEIN"/>
    <property type="match status" value="1"/>
</dbReference>
<evidence type="ECO:0000256" key="1">
    <source>
        <dbReference type="SAM" id="MobiDB-lite"/>
    </source>
</evidence>
<sequence>MAEITLDALEFILEESHFAAAVATAAQNGTAASGLLPILLQRNVTVVGAAGLPDMPLLRFLAPRVVKLGHRVRLTFRRVAAYSPHKDSLSRAPHVPMLDMSDPGSGASVVLDTVLLFLESCNPLESRQANLDQVSAALTRAQAAGQLPSGPALEVDLNINQTAAGCVNESLARPTAPLLQRCWPVPIVAMGLPPPPAPAAADGRGGGSRDGGGGTTTNTTGIIVGCVVGGSVALLAVLLALWALKLRRRRDEQRRKGQHGQQQMPAAPAGDYLGIIVGEVAAVGTAADKRMGATGADADADAAFAAVSPETASRCSNGNSISECCTKQLLRANPSGDVYSRDEQHQQQHDDPPPDLLLASSPFRLDFSVNVVPVAAIAPAAPAAPAIAAAAPAAAAKDVRTAPGEAPPPQQQQQQPQQQQLLPGAQQHQQPQPPAGRNGELLTHDEPSATDVLELLPVVRGKGAFGRVVEGIYRGERVAVKMLLVPGDGDVSRNYAAVLGAFRQEVEVLGRCSHPNVVKLLAACLDPRQPCLVMELCETSLEALIFKRDPQQQQGAPQLLPLVTVLGIAIDICNAISYLHPTVIHRDLKPANVLINGASSGAPVAKITDFGLARFRAMTMPTQSPEAGTVAFMAPECFDVGQSIITHHADLYSLGVLLWMLLTGQQPWAGLPPMAVAYMVCAQGARLSLAGLCEERCPRKLRRVLVDLWDADPLRRPAAPEVAKELMLLRDQLLRGAGGRAGAATADAAAAEEGALALQEGALQC</sequence>
<dbReference type="AlphaFoldDB" id="A0A835T7H0"/>
<name>A0A835T7H0_9CHLO</name>
<dbReference type="GO" id="GO:0004674">
    <property type="term" value="F:protein serine/threonine kinase activity"/>
    <property type="evidence" value="ECO:0007669"/>
    <property type="project" value="TreeGrafter"/>
</dbReference>
<feature type="transmembrane region" description="Helical" evidence="2">
    <location>
        <begin position="222"/>
        <end position="244"/>
    </location>
</feature>
<evidence type="ECO:0000313" key="5">
    <source>
        <dbReference type="Proteomes" id="UP000613740"/>
    </source>
</evidence>
<proteinExistence type="predicted"/>
<dbReference type="Gene3D" id="3.30.200.20">
    <property type="entry name" value="Phosphorylase Kinase, domain 1"/>
    <property type="match status" value="1"/>
</dbReference>
<dbReference type="InterPro" id="IPR008271">
    <property type="entry name" value="Ser/Thr_kinase_AS"/>
</dbReference>
<comment type="caution">
    <text evidence="4">The sequence shown here is derived from an EMBL/GenBank/DDBJ whole genome shotgun (WGS) entry which is preliminary data.</text>
</comment>
<dbReference type="PROSITE" id="PS00108">
    <property type="entry name" value="PROTEIN_KINASE_ST"/>
    <property type="match status" value="1"/>
</dbReference>
<accession>A0A835T7H0</accession>
<gene>
    <name evidence="4" type="ORF">HYH02_011053</name>
</gene>
<feature type="compositionally biased region" description="Low complexity" evidence="1">
    <location>
        <begin position="411"/>
        <end position="430"/>
    </location>
</feature>
<dbReference type="Pfam" id="PF07714">
    <property type="entry name" value="PK_Tyr_Ser-Thr"/>
    <property type="match status" value="1"/>
</dbReference>
<dbReference type="EMBL" id="JAEHOD010000045">
    <property type="protein sequence ID" value="KAG2437673.1"/>
    <property type="molecule type" value="Genomic_DNA"/>
</dbReference>
<keyword evidence="2" id="KW-0472">Membrane</keyword>
<feature type="region of interest" description="Disordered" evidence="1">
    <location>
        <begin position="194"/>
        <end position="214"/>
    </location>
</feature>
<dbReference type="OrthoDB" id="536504at2759"/>
<evidence type="ECO:0000256" key="2">
    <source>
        <dbReference type="SAM" id="Phobius"/>
    </source>
</evidence>
<keyword evidence="5" id="KW-1185">Reference proteome</keyword>
<feature type="region of interest" description="Disordered" evidence="1">
    <location>
        <begin position="398"/>
        <end position="443"/>
    </location>
</feature>
<dbReference type="GO" id="GO:0005524">
    <property type="term" value="F:ATP binding"/>
    <property type="evidence" value="ECO:0007669"/>
    <property type="project" value="InterPro"/>
</dbReference>
<reference evidence="4" key="1">
    <citation type="journal article" date="2020" name="bioRxiv">
        <title>Comparative genomics of Chlamydomonas.</title>
        <authorList>
            <person name="Craig R.J."/>
            <person name="Hasan A.R."/>
            <person name="Ness R.W."/>
            <person name="Keightley P.D."/>
        </authorList>
    </citation>
    <scope>NUCLEOTIDE SEQUENCE</scope>
    <source>
        <strain evidence="4">CCAP 11/173</strain>
    </source>
</reference>